<dbReference type="Proteomes" id="UP000655016">
    <property type="component" value="Unassembled WGS sequence"/>
</dbReference>
<accession>A0ABQ1TSZ8</accession>
<evidence type="ECO:0000313" key="2">
    <source>
        <dbReference type="EMBL" id="GGF00583.1"/>
    </source>
</evidence>
<comment type="caution">
    <text evidence="2">The sequence shown here is derived from an EMBL/GenBank/DDBJ whole genome shotgun (WGS) entry which is preliminary data.</text>
</comment>
<gene>
    <name evidence="2" type="ORF">GCM10011518_07450</name>
</gene>
<keyword evidence="1" id="KW-0472">Membrane</keyword>
<protein>
    <submittedName>
        <fullName evidence="2">Uncharacterized protein</fullName>
    </submittedName>
</protein>
<dbReference type="RefSeq" id="WP_163391830.1">
    <property type="nucleotide sequence ID" value="NZ_BMKP01000001.1"/>
</dbReference>
<feature type="transmembrane region" description="Helical" evidence="1">
    <location>
        <begin position="38"/>
        <end position="60"/>
    </location>
</feature>
<keyword evidence="1" id="KW-0812">Transmembrane</keyword>
<keyword evidence="1" id="KW-1133">Transmembrane helix</keyword>
<name>A0ABQ1TSZ8_9FLAO</name>
<evidence type="ECO:0000313" key="3">
    <source>
        <dbReference type="Proteomes" id="UP000655016"/>
    </source>
</evidence>
<dbReference type="EMBL" id="BMKP01000001">
    <property type="protein sequence ID" value="GGF00583.1"/>
    <property type="molecule type" value="Genomic_DNA"/>
</dbReference>
<feature type="transmembrane region" description="Helical" evidence="1">
    <location>
        <begin position="12"/>
        <end position="32"/>
    </location>
</feature>
<evidence type="ECO:0000256" key="1">
    <source>
        <dbReference type="SAM" id="Phobius"/>
    </source>
</evidence>
<sequence>MIKINLKIQFLLFVICLFFIGLGINSILATGFQSGVNLFYQISPIIPFAFSAFIFGQNIYSKRALQK</sequence>
<organism evidence="2 3">
    <name type="scientific">Flavobacterium limi</name>
    <dbReference type="NCBI Taxonomy" id="2045105"/>
    <lineage>
        <taxon>Bacteria</taxon>
        <taxon>Pseudomonadati</taxon>
        <taxon>Bacteroidota</taxon>
        <taxon>Flavobacteriia</taxon>
        <taxon>Flavobacteriales</taxon>
        <taxon>Flavobacteriaceae</taxon>
        <taxon>Flavobacterium</taxon>
    </lineage>
</organism>
<reference evidence="3" key="1">
    <citation type="journal article" date="2019" name="Int. J. Syst. Evol. Microbiol.">
        <title>The Global Catalogue of Microorganisms (GCM) 10K type strain sequencing project: providing services to taxonomists for standard genome sequencing and annotation.</title>
        <authorList>
            <consortium name="The Broad Institute Genomics Platform"/>
            <consortium name="The Broad Institute Genome Sequencing Center for Infectious Disease"/>
            <person name="Wu L."/>
            <person name="Ma J."/>
        </authorList>
    </citation>
    <scope>NUCLEOTIDE SEQUENCE [LARGE SCALE GENOMIC DNA]</scope>
    <source>
        <strain evidence="3">CGMCC 1.16060</strain>
    </source>
</reference>
<proteinExistence type="predicted"/>
<keyword evidence="3" id="KW-1185">Reference proteome</keyword>